<name>A0ACC1PMD6_9PEZI</name>
<proteinExistence type="predicted"/>
<evidence type="ECO:0000313" key="1">
    <source>
        <dbReference type="EMBL" id="KAJ2996574.1"/>
    </source>
</evidence>
<gene>
    <name evidence="1" type="ORF">NUW58_g936</name>
</gene>
<comment type="caution">
    <text evidence="1">The sequence shown here is derived from an EMBL/GenBank/DDBJ whole genome shotgun (WGS) entry which is preliminary data.</text>
</comment>
<dbReference type="Proteomes" id="UP001143856">
    <property type="component" value="Unassembled WGS sequence"/>
</dbReference>
<sequence>MTKPIRLWLTPSGPNPWKVVVILEELQVPYEIKSFKFDDVKKKPFIDINPNGRVPAIEDPNHDLTLWESGAIITYLIEQYNPNRLLTYDTLKEKHHLNQWLHFQMSGQGPYWGTAGWFNVLHHEKLPSAIERYNAQVLRVLGVLDKWLDGKEWLVGDKITYADLAWATWNDRLDSVILCPADNKFEGLPNVKAWHERMTSRPSWKKAMEIRAKLMDEQGLTWEGRPEGIASHTEYETMIAAGEDTSARG</sequence>
<evidence type="ECO:0000313" key="2">
    <source>
        <dbReference type="Proteomes" id="UP001143856"/>
    </source>
</evidence>
<dbReference type="EMBL" id="JAPDGR010000091">
    <property type="protein sequence ID" value="KAJ2996574.1"/>
    <property type="molecule type" value="Genomic_DNA"/>
</dbReference>
<reference evidence="1" key="1">
    <citation type="submission" date="2022-10" db="EMBL/GenBank/DDBJ databases">
        <title>Genome Sequence of Xylaria curta.</title>
        <authorList>
            <person name="Buettner E."/>
        </authorList>
    </citation>
    <scope>NUCLEOTIDE SEQUENCE</scope>
    <source>
        <strain evidence="1">Babe10</strain>
    </source>
</reference>
<protein>
    <submittedName>
        <fullName evidence="1">Uncharacterized protein</fullName>
    </submittedName>
</protein>
<accession>A0ACC1PMD6</accession>
<organism evidence="1 2">
    <name type="scientific">Xylaria curta</name>
    <dbReference type="NCBI Taxonomy" id="42375"/>
    <lineage>
        <taxon>Eukaryota</taxon>
        <taxon>Fungi</taxon>
        <taxon>Dikarya</taxon>
        <taxon>Ascomycota</taxon>
        <taxon>Pezizomycotina</taxon>
        <taxon>Sordariomycetes</taxon>
        <taxon>Xylariomycetidae</taxon>
        <taxon>Xylariales</taxon>
        <taxon>Xylariaceae</taxon>
        <taxon>Xylaria</taxon>
    </lineage>
</organism>
<keyword evidence="2" id="KW-1185">Reference proteome</keyword>